<dbReference type="Proteomes" id="UP001159428">
    <property type="component" value="Unassembled WGS sequence"/>
</dbReference>
<protein>
    <recommendedName>
        <fullName evidence="1">DUF6570 domain-containing protein</fullName>
    </recommendedName>
</protein>
<dbReference type="Pfam" id="PF20209">
    <property type="entry name" value="DUF6570"/>
    <property type="match status" value="1"/>
</dbReference>
<dbReference type="AlphaFoldDB" id="A0AAU9XP83"/>
<reference evidence="2 3" key="1">
    <citation type="submission" date="2022-05" db="EMBL/GenBank/DDBJ databases">
        <authorList>
            <consortium name="Genoscope - CEA"/>
            <person name="William W."/>
        </authorList>
    </citation>
    <scope>NUCLEOTIDE SEQUENCE [LARGE SCALE GENOMIC DNA]</scope>
</reference>
<organism evidence="2 3">
    <name type="scientific">Pocillopora meandrina</name>
    <dbReference type="NCBI Taxonomy" id="46732"/>
    <lineage>
        <taxon>Eukaryota</taxon>
        <taxon>Metazoa</taxon>
        <taxon>Cnidaria</taxon>
        <taxon>Anthozoa</taxon>
        <taxon>Hexacorallia</taxon>
        <taxon>Scleractinia</taxon>
        <taxon>Astrocoeniina</taxon>
        <taxon>Pocilloporidae</taxon>
        <taxon>Pocillopora</taxon>
    </lineage>
</organism>
<evidence type="ECO:0000259" key="1">
    <source>
        <dbReference type="Pfam" id="PF20209"/>
    </source>
</evidence>
<proteinExistence type="predicted"/>
<keyword evidence="3" id="KW-1185">Reference proteome</keyword>
<gene>
    <name evidence="2" type="ORF">PMEA_00025389</name>
</gene>
<comment type="caution">
    <text evidence="2">The sequence shown here is derived from an EMBL/GenBank/DDBJ whole genome shotgun (WGS) entry which is preliminary data.</text>
</comment>
<sequence length="182" mass="21029">MDAAKKEDLLQKQKQKYCGNKSKSMDSCIDTFKKKIKEGPYYICCVCNRMLYKKSVLQLISNRYPSHHLFHVQISFDTRIYICNTCHLKVIQGKVPCQSTVNNLCVDDVPTELESLKKLKQIIIAQWIVCEKIVVMPKGQQRKIKGAICNVQVDCDQTCNILPRPPERSRIILLKLKRKNSV</sequence>
<feature type="domain" description="DUF6570" evidence="1">
    <location>
        <begin position="92"/>
        <end position="169"/>
    </location>
</feature>
<evidence type="ECO:0000313" key="3">
    <source>
        <dbReference type="Proteomes" id="UP001159428"/>
    </source>
</evidence>
<dbReference type="InterPro" id="IPR046700">
    <property type="entry name" value="DUF6570"/>
</dbReference>
<accession>A0AAU9XP83</accession>
<name>A0AAU9XP83_9CNID</name>
<dbReference type="EMBL" id="CALNXJ010000049">
    <property type="protein sequence ID" value="CAH3151739.1"/>
    <property type="molecule type" value="Genomic_DNA"/>
</dbReference>
<evidence type="ECO:0000313" key="2">
    <source>
        <dbReference type="EMBL" id="CAH3151739.1"/>
    </source>
</evidence>